<dbReference type="InterPro" id="IPR001763">
    <property type="entry name" value="Rhodanese-like_dom"/>
</dbReference>
<evidence type="ECO:0000313" key="3">
    <source>
        <dbReference type="Proteomes" id="UP000581135"/>
    </source>
</evidence>
<accession>A0A839SQ99</accession>
<reference evidence="2 3" key="1">
    <citation type="submission" date="2020-08" db="EMBL/GenBank/DDBJ databases">
        <title>Genomic Encyclopedia of Type Strains, Phase III (KMG-III): the genomes of soil and plant-associated and newly described type strains.</title>
        <authorList>
            <person name="Whitman W."/>
        </authorList>
    </citation>
    <scope>NUCLEOTIDE SEQUENCE [LARGE SCALE GENOMIC DNA]</scope>
    <source>
        <strain evidence="2 3">CECT 8803</strain>
    </source>
</reference>
<organism evidence="2 3">
    <name type="scientific">Limibacillus halophilus</name>
    <dbReference type="NCBI Taxonomy" id="1579333"/>
    <lineage>
        <taxon>Bacteria</taxon>
        <taxon>Pseudomonadati</taxon>
        <taxon>Pseudomonadota</taxon>
        <taxon>Alphaproteobacteria</taxon>
        <taxon>Rhodospirillales</taxon>
        <taxon>Rhodovibrionaceae</taxon>
        <taxon>Limibacillus</taxon>
    </lineage>
</organism>
<dbReference type="SMART" id="SM00450">
    <property type="entry name" value="RHOD"/>
    <property type="match status" value="1"/>
</dbReference>
<dbReference type="EMBL" id="JACHXA010000003">
    <property type="protein sequence ID" value="MBB3064981.1"/>
    <property type="molecule type" value="Genomic_DNA"/>
</dbReference>
<keyword evidence="2" id="KW-0808">Transferase</keyword>
<dbReference type="PROSITE" id="PS50206">
    <property type="entry name" value="RHODANESE_3"/>
    <property type="match status" value="1"/>
</dbReference>
<dbReference type="SUPFAM" id="SSF52821">
    <property type="entry name" value="Rhodanese/Cell cycle control phosphatase"/>
    <property type="match status" value="1"/>
</dbReference>
<dbReference type="Proteomes" id="UP000581135">
    <property type="component" value="Unassembled WGS sequence"/>
</dbReference>
<proteinExistence type="predicted"/>
<evidence type="ECO:0000259" key="1">
    <source>
        <dbReference type="PROSITE" id="PS50206"/>
    </source>
</evidence>
<dbReference type="Pfam" id="PF09828">
    <property type="entry name" value="ChrB_C"/>
    <property type="match status" value="1"/>
</dbReference>
<dbReference type="AlphaFoldDB" id="A0A839SQ99"/>
<gene>
    <name evidence="2" type="ORF">FHR98_001260</name>
</gene>
<evidence type="ECO:0000313" key="2">
    <source>
        <dbReference type="EMBL" id="MBB3064981.1"/>
    </source>
</evidence>
<feature type="domain" description="Rhodanese" evidence="1">
    <location>
        <begin position="23"/>
        <end position="107"/>
    </location>
</feature>
<comment type="caution">
    <text evidence="2">The sequence shown here is derived from an EMBL/GenBank/DDBJ whole genome shotgun (WGS) entry which is preliminary data.</text>
</comment>
<dbReference type="GO" id="GO:0016740">
    <property type="term" value="F:transferase activity"/>
    <property type="evidence" value="ECO:0007669"/>
    <property type="project" value="UniProtKB-KW"/>
</dbReference>
<keyword evidence="3" id="KW-1185">Reference proteome</keyword>
<dbReference type="InterPro" id="IPR036873">
    <property type="entry name" value="Rhodanese-like_dom_sf"/>
</dbReference>
<dbReference type="Gene3D" id="3.40.250.10">
    <property type="entry name" value="Rhodanese-like domain"/>
    <property type="match status" value="1"/>
</dbReference>
<dbReference type="Pfam" id="PF00581">
    <property type="entry name" value="Rhodanese"/>
    <property type="match status" value="1"/>
</dbReference>
<name>A0A839SQ99_9PROT</name>
<protein>
    <submittedName>
        <fullName evidence="2">Rhodanese-related sulfurtransferase</fullName>
    </submittedName>
</protein>
<dbReference type="RefSeq" id="WP_183415801.1">
    <property type="nucleotide sequence ID" value="NZ_JACHXA010000003.1"/>
</dbReference>
<sequence>MPSQLSIPCETLFAMIGHPDCPRVIDVRVDEDFEGDPRLIPGSRRRPFQSVSDWGLEFKGQSVVIVCQKGQKLSQGTAAWLRVRGVDAVALEGGALAWASLGLPMVPHAMLPPHDNGSPTVWVTRARPKVDRIACPWLLRRFVDPDAVFLFVPSEDVLAVADRFHATPFDIEGDDLLWTHKGASCTFDAMLAGFALQIPALDSLAVIVRGADTGRPDLAPEAAGLLALSLGLSRLYQDDLEQLEAGLKLYDALFRWCQEAMEESHGWPSASRSR</sequence>
<dbReference type="InterPro" id="IPR018634">
    <property type="entry name" value="ChrB_C"/>
</dbReference>